<keyword evidence="4" id="KW-1185">Reference proteome</keyword>
<accession>A0A8H6VZE1</accession>
<evidence type="ECO:0000313" key="3">
    <source>
        <dbReference type="EMBL" id="KAF7299357.1"/>
    </source>
</evidence>
<dbReference type="Pfam" id="PF00856">
    <property type="entry name" value="SET"/>
    <property type="match status" value="1"/>
</dbReference>
<keyword evidence="1" id="KW-1133">Transmembrane helix</keyword>
<name>A0A8H6VZE1_9AGAR</name>
<dbReference type="SUPFAM" id="SSF82199">
    <property type="entry name" value="SET domain"/>
    <property type="match status" value="1"/>
</dbReference>
<dbReference type="InterPro" id="IPR001214">
    <property type="entry name" value="SET_dom"/>
</dbReference>
<sequence length="354" mass="39206">MTSTKRKPPPPKKPPQARDALRFSFGLRLGLAFVVAVVAYLFTNGANAPNRPAFEVVRIPGKGKGLIAQRDIQQGELLIREKPLFRVPSSTTESPQQLVWKLLQATSAEGQAAFWDLSYVNLPETVTQRDHVALAIFETNAVAAGQQVGIFPGMARLNHGCSSAFNAVYTWRESEQMLYVHALRNISKGQELLTTYTDTKRPRNERRAFLSSHYGFECTCAVCSLDNAGSLASDRRLTSISEFYRYFATWGNGDITGVEAIEAINNIWKLEEEEGYWSERGRLAADAVWIAAAHSDFSAVRSWARLAAKWYTIELGGDSETVLEVVRFAANPKAHTAWNSREPLPVGGPWPSAG</sequence>
<dbReference type="InterPro" id="IPR053185">
    <property type="entry name" value="SET_domain_protein"/>
</dbReference>
<dbReference type="OrthoDB" id="265717at2759"/>
<gene>
    <name evidence="3" type="ORF">MIND_00884900</name>
</gene>
<organism evidence="3 4">
    <name type="scientific">Mycena indigotica</name>
    <dbReference type="NCBI Taxonomy" id="2126181"/>
    <lineage>
        <taxon>Eukaryota</taxon>
        <taxon>Fungi</taxon>
        <taxon>Dikarya</taxon>
        <taxon>Basidiomycota</taxon>
        <taxon>Agaricomycotina</taxon>
        <taxon>Agaricomycetes</taxon>
        <taxon>Agaricomycetidae</taxon>
        <taxon>Agaricales</taxon>
        <taxon>Marasmiineae</taxon>
        <taxon>Mycenaceae</taxon>
        <taxon>Mycena</taxon>
    </lineage>
</organism>
<dbReference type="CDD" id="cd20071">
    <property type="entry name" value="SET_SMYD"/>
    <property type="match status" value="1"/>
</dbReference>
<dbReference type="Proteomes" id="UP000636479">
    <property type="component" value="Unassembled WGS sequence"/>
</dbReference>
<reference evidence="3" key="1">
    <citation type="submission" date="2020-05" db="EMBL/GenBank/DDBJ databases">
        <title>Mycena genomes resolve the evolution of fungal bioluminescence.</title>
        <authorList>
            <person name="Tsai I.J."/>
        </authorList>
    </citation>
    <scope>NUCLEOTIDE SEQUENCE</scope>
    <source>
        <strain evidence="3">171206Taipei</strain>
    </source>
</reference>
<keyword evidence="1" id="KW-0812">Transmembrane</keyword>
<dbReference type="RefSeq" id="XP_037218745.1">
    <property type="nucleotide sequence ID" value="XM_037365503.1"/>
</dbReference>
<keyword evidence="1" id="KW-0472">Membrane</keyword>
<feature type="domain" description="SET" evidence="2">
    <location>
        <begin position="52"/>
        <end position="197"/>
    </location>
</feature>
<evidence type="ECO:0000259" key="2">
    <source>
        <dbReference type="PROSITE" id="PS50280"/>
    </source>
</evidence>
<dbReference type="Gene3D" id="2.170.270.10">
    <property type="entry name" value="SET domain"/>
    <property type="match status" value="1"/>
</dbReference>
<dbReference type="PROSITE" id="PS50280">
    <property type="entry name" value="SET"/>
    <property type="match status" value="1"/>
</dbReference>
<dbReference type="PANTHER" id="PTHR47332:SF4">
    <property type="entry name" value="SET DOMAIN-CONTAINING PROTEIN 5"/>
    <property type="match status" value="1"/>
</dbReference>
<proteinExistence type="predicted"/>
<dbReference type="InterPro" id="IPR046341">
    <property type="entry name" value="SET_dom_sf"/>
</dbReference>
<dbReference type="PANTHER" id="PTHR47332">
    <property type="entry name" value="SET DOMAIN-CONTAINING PROTEIN 5"/>
    <property type="match status" value="1"/>
</dbReference>
<feature type="transmembrane region" description="Helical" evidence="1">
    <location>
        <begin position="21"/>
        <end position="42"/>
    </location>
</feature>
<evidence type="ECO:0000256" key="1">
    <source>
        <dbReference type="SAM" id="Phobius"/>
    </source>
</evidence>
<evidence type="ECO:0000313" key="4">
    <source>
        <dbReference type="Proteomes" id="UP000636479"/>
    </source>
</evidence>
<dbReference type="EMBL" id="JACAZF010000007">
    <property type="protein sequence ID" value="KAF7299357.1"/>
    <property type="molecule type" value="Genomic_DNA"/>
</dbReference>
<dbReference type="SMART" id="SM00317">
    <property type="entry name" value="SET"/>
    <property type="match status" value="1"/>
</dbReference>
<dbReference type="AlphaFoldDB" id="A0A8H6VZE1"/>
<comment type="caution">
    <text evidence="3">The sequence shown here is derived from an EMBL/GenBank/DDBJ whole genome shotgun (WGS) entry which is preliminary data.</text>
</comment>
<dbReference type="GeneID" id="59348019"/>
<protein>
    <submittedName>
        <fullName evidence="3">SET domain-containing protein 5</fullName>
    </submittedName>
</protein>